<feature type="region of interest" description="Disordered" evidence="2">
    <location>
        <begin position="785"/>
        <end position="833"/>
    </location>
</feature>
<comment type="similarity">
    <text evidence="1">Belongs to the protein-tyrosine phosphatase family. Non-receptor class myotubularin subfamily.</text>
</comment>
<accession>A0A7R9GFX5</accession>
<dbReference type="GO" id="GO:0046856">
    <property type="term" value="P:phosphatidylinositol dephosphorylation"/>
    <property type="evidence" value="ECO:0007669"/>
    <property type="project" value="TreeGrafter"/>
</dbReference>
<dbReference type="PANTHER" id="PTHR10807">
    <property type="entry name" value="MYOTUBULARIN-RELATED"/>
    <property type="match status" value="1"/>
</dbReference>
<name>A0A7R9GFX5_9CRUS</name>
<evidence type="ECO:0000256" key="2">
    <source>
        <dbReference type="SAM" id="MobiDB-lite"/>
    </source>
</evidence>
<dbReference type="Proteomes" id="UP000678499">
    <property type="component" value="Unassembled WGS sequence"/>
</dbReference>
<dbReference type="SUPFAM" id="SSF50729">
    <property type="entry name" value="PH domain-like"/>
    <property type="match status" value="1"/>
</dbReference>
<feature type="region of interest" description="Disordered" evidence="2">
    <location>
        <begin position="573"/>
        <end position="603"/>
    </location>
</feature>
<keyword evidence="5" id="KW-1185">Reference proteome</keyword>
<dbReference type="Pfam" id="PF12578">
    <property type="entry name" value="3-PAP"/>
    <property type="match status" value="1"/>
</dbReference>
<dbReference type="GO" id="GO:0005737">
    <property type="term" value="C:cytoplasm"/>
    <property type="evidence" value="ECO:0007669"/>
    <property type="project" value="TreeGrafter"/>
</dbReference>
<dbReference type="PANTHER" id="PTHR10807:SF110">
    <property type="entry name" value="FI17948P1"/>
    <property type="match status" value="1"/>
</dbReference>
<sequence length="833" mass="95092">MEMTGSDDGAGKERSLKSHSEADDNSSSSSYLDNQTPRNPVSTPHPELLDGETLAAEASGVLKYFPLSDNKSGVSGTLFVTTFKLSFQAPTDASQESEVSRDAIVSRLLRANEICVANIDSLYLVSEDGRRRRLSNQVTDTAKIDVLEVHCKDFRVVTFGFKFCSLGDIKKVTNALLRHGFPQRIELMFAFDCKLKAVPSVERTRTFYEVGDWHQEMRRTKSTGWRVSYVNEHFQVCYSLPKYLIVPQSCPDIDLSYAAPHYNKNRLPVWVWGTPDGAALVHSAKPAFENSAFDSAMKNFIRLSHPKADKTSVEVIDLDEVLPSCAELQDAYVKWRSVHVPCSMAEFEEGDNRYLADMNASQWLHYVSRFLREACRIVRLMCVENRTVLLQEGDGRDTCLLVSSLVQILADPSFRTRIGFQELVQKEWVTLGHPFCSRGAVQSNQTPSVVPTATNFRSEHSRQSPVFLVFLDCVWQILWQYPKEFEFTQTFLTAIWDSLHVSIFDTFLFDCVKDRETAFQADVDRLTPRSVWSWEMQYEPHHVNIFDSPRTQLKRYLQKWKWIADNADSDDACPQVPMRKKNGTGQRNEAPAMDREERMSKSRSIPGGHLAAAVFNRIFRGDLSMTNNNLDSFTWERNLAKALEEAARLQLDMKSWATRSDYVRDLRIGREPKTAGVCLESWDSPRSRTLHPTYRLSQLRIWNELYLRWLPAAHIRYGGEDAFRHQTETVLLNDIVDMYDQLVKLRGGSYSAGKAEEPAAEDDFLSRRFSKFLRIESLVSSYPYSSERDVDHQQQQGSNGFGNNGSQFTRHYSNDDMLDSQSLCEGDGDDDLA</sequence>
<dbReference type="PROSITE" id="PS51339">
    <property type="entry name" value="PPASE_MYOTUBULARIN"/>
    <property type="match status" value="1"/>
</dbReference>
<dbReference type="EMBL" id="OA883580">
    <property type="protein sequence ID" value="CAD7279208.1"/>
    <property type="molecule type" value="Genomic_DNA"/>
</dbReference>
<dbReference type="InterPro" id="IPR022587">
    <property type="entry name" value="MTMR12-like_C"/>
</dbReference>
<gene>
    <name evidence="4" type="ORF">NMOB1V02_LOCUS6885</name>
</gene>
<dbReference type="InterPro" id="IPR030564">
    <property type="entry name" value="Myotubularin"/>
</dbReference>
<organism evidence="4">
    <name type="scientific">Notodromas monacha</name>
    <dbReference type="NCBI Taxonomy" id="399045"/>
    <lineage>
        <taxon>Eukaryota</taxon>
        <taxon>Metazoa</taxon>
        <taxon>Ecdysozoa</taxon>
        <taxon>Arthropoda</taxon>
        <taxon>Crustacea</taxon>
        <taxon>Oligostraca</taxon>
        <taxon>Ostracoda</taxon>
        <taxon>Podocopa</taxon>
        <taxon>Podocopida</taxon>
        <taxon>Cypridocopina</taxon>
        <taxon>Cypridoidea</taxon>
        <taxon>Cyprididae</taxon>
        <taxon>Notodromas</taxon>
    </lineage>
</organism>
<reference evidence="4" key="1">
    <citation type="submission" date="2020-11" db="EMBL/GenBank/DDBJ databases">
        <authorList>
            <person name="Tran Van P."/>
        </authorList>
    </citation>
    <scope>NUCLEOTIDE SEQUENCE</scope>
</reference>
<dbReference type="AlphaFoldDB" id="A0A7R9GFX5"/>
<dbReference type="InterPro" id="IPR029021">
    <property type="entry name" value="Prot-tyrosine_phosphatase-like"/>
</dbReference>
<evidence type="ECO:0000259" key="3">
    <source>
        <dbReference type="PROSITE" id="PS51339"/>
    </source>
</evidence>
<dbReference type="OrthoDB" id="271628at2759"/>
<dbReference type="GO" id="GO:0016020">
    <property type="term" value="C:membrane"/>
    <property type="evidence" value="ECO:0007669"/>
    <property type="project" value="TreeGrafter"/>
</dbReference>
<dbReference type="SUPFAM" id="SSF52799">
    <property type="entry name" value="(Phosphotyrosine protein) phosphatases II"/>
    <property type="match status" value="1"/>
</dbReference>
<dbReference type="Pfam" id="PF06602">
    <property type="entry name" value="Myotub-related"/>
    <property type="match status" value="1"/>
</dbReference>
<dbReference type="InterPro" id="IPR011993">
    <property type="entry name" value="PH-like_dom_sf"/>
</dbReference>
<feature type="domain" description="Myotubularin phosphatase" evidence="3">
    <location>
        <begin position="207"/>
        <end position="706"/>
    </location>
</feature>
<evidence type="ECO:0000313" key="4">
    <source>
        <dbReference type="EMBL" id="CAD7279208.1"/>
    </source>
</evidence>
<feature type="compositionally biased region" description="Polar residues" evidence="2">
    <location>
        <begin position="31"/>
        <end position="42"/>
    </location>
</feature>
<proteinExistence type="inferred from homology"/>
<dbReference type="Gene3D" id="2.30.29.30">
    <property type="entry name" value="Pleckstrin-homology domain (PH domain)/Phosphotyrosine-binding domain (PTB)"/>
    <property type="match status" value="1"/>
</dbReference>
<evidence type="ECO:0000256" key="1">
    <source>
        <dbReference type="ARBA" id="ARBA00007471"/>
    </source>
</evidence>
<feature type="compositionally biased region" description="Basic and acidic residues" evidence="2">
    <location>
        <begin position="9"/>
        <end position="22"/>
    </location>
</feature>
<dbReference type="CDD" id="cd14537">
    <property type="entry name" value="PTP-MTMR10-like"/>
    <property type="match status" value="1"/>
</dbReference>
<feature type="region of interest" description="Disordered" evidence="2">
    <location>
        <begin position="1"/>
        <end position="48"/>
    </location>
</feature>
<dbReference type="InterPro" id="IPR010569">
    <property type="entry name" value="Myotubularin-like_Pase_dom"/>
</dbReference>
<evidence type="ECO:0000313" key="5">
    <source>
        <dbReference type="Proteomes" id="UP000678499"/>
    </source>
</evidence>
<protein>
    <recommendedName>
        <fullName evidence="3">Myotubularin phosphatase domain-containing protein</fullName>
    </recommendedName>
</protein>
<dbReference type="EMBL" id="CAJPEX010001543">
    <property type="protein sequence ID" value="CAG0919360.1"/>
    <property type="molecule type" value="Genomic_DNA"/>
</dbReference>